<dbReference type="InterPro" id="IPR003423">
    <property type="entry name" value="OMP_efflux"/>
</dbReference>
<dbReference type="PANTHER" id="PTHR30203">
    <property type="entry name" value="OUTER MEMBRANE CATION EFFLUX PROTEIN"/>
    <property type="match status" value="1"/>
</dbReference>
<dbReference type="PANTHER" id="PTHR30203:SF29">
    <property type="entry name" value="PROTEIN CYAE"/>
    <property type="match status" value="1"/>
</dbReference>
<dbReference type="Gene3D" id="1.20.1600.10">
    <property type="entry name" value="Outer membrane efflux proteins (OEP)"/>
    <property type="match status" value="1"/>
</dbReference>
<dbReference type="AlphaFoldDB" id="A0A4Q7YRB4"/>
<organism evidence="3 4">
    <name type="scientific">Edaphobacter modestus</name>
    <dbReference type="NCBI Taxonomy" id="388466"/>
    <lineage>
        <taxon>Bacteria</taxon>
        <taxon>Pseudomonadati</taxon>
        <taxon>Acidobacteriota</taxon>
        <taxon>Terriglobia</taxon>
        <taxon>Terriglobales</taxon>
        <taxon>Acidobacteriaceae</taxon>
        <taxon>Edaphobacter</taxon>
    </lineage>
</organism>
<evidence type="ECO:0000313" key="4">
    <source>
        <dbReference type="Proteomes" id="UP000292958"/>
    </source>
</evidence>
<gene>
    <name evidence="3" type="ORF">BDD14_0729</name>
</gene>
<dbReference type="SUPFAM" id="SSF56954">
    <property type="entry name" value="Outer membrane efflux proteins (OEP)"/>
    <property type="match status" value="1"/>
</dbReference>
<dbReference type="Pfam" id="PF02321">
    <property type="entry name" value="OEP"/>
    <property type="match status" value="2"/>
</dbReference>
<dbReference type="PIRSF" id="PIRSF001892">
    <property type="entry name" value="CyaE"/>
    <property type="match status" value="1"/>
</dbReference>
<keyword evidence="2" id="KW-0732">Signal</keyword>
<protein>
    <submittedName>
        <fullName evidence="3">Outer membrane protein TolC</fullName>
    </submittedName>
</protein>
<evidence type="ECO:0000256" key="1">
    <source>
        <dbReference type="ARBA" id="ARBA00007613"/>
    </source>
</evidence>
<name>A0A4Q7YRB4_9BACT</name>
<dbReference type="GO" id="GO:0015562">
    <property type="term" value="F:efflux transmembrane transporter activity"/>
    <property type="evidence" value="ECO:0007669"/>
    <property type="project" value="InterPro"/>
</dbReference>
<proteinExistence type="inferred from homology"/>
<evidence type="ECO:0000313" key="3">
    <source>
        <dbReference type="EMBL" id="RZU39355.1"/>
    </source>
</evidence>
<sequence>MQVHGLHSTSLAATLLVVLHCANCALAQSAPLSSDRPWHSPAERNIETDLRDIPDSRFTIDSAKTYSLPELIDMAEAHNPATRDSWERARAQAAALGVARSELFPILAAVAVSQTTRQQVLFSDRFYSQVIQTFQVELDLNYTLFDFGARTGRINAAKAQLLAANFVFNDTHRQVIYQVQQAYYRLLSSMGQEDAARASLSNAQAVQRAAEQRLAHGLATLPDVLEARSATAQAEYDLQAILGAEEIGRGDLATAVGTSATAVIQVQSLDQIPSRETIGDTVDQVINRALEQRPDLMQQVAEIRSENARVQEARAAYYPALTLNVTPAIPSLYGSQFPYPWSHTADLVGELRFNLQWTVFDGGARKNRLAQAQADVHAAEARANVKRNQIADQVWTAYSNLNTAFRQRQSAVALLQASSQSYNAVLQSYGYGVRNLLDVTAAQRALAQARSADVLARTQVLTAFAELAFRTGDSIRVAGRPRP</sequence>
<accession>A0A4Q7YRB4</accession>
<evidence type="ECO:0000256" key="2">
    <source>
        <dbReference type="SAM" id="SignalP"/>
    </source>
</evidence>
<dbReference type="InterPro" id="IPR028351">
    <property type="entry name" value="CyaE"/>
</dbReference>
<feature type="signal peptide" evidence="2">
    <location>
        <begin position="1"/>
        <end position="27"/>
    </location>
</feature>
<dbReference type="Proteomes" id="UP000292958">
    <property type="component" value="Unassembled WGS sequence"/>
</dbReference>
<comment type="similarity">
    <text evidence="1">Belongs to the outer membrane factor (OMF) (TC 1.B.17) family.</text>
</comment>
<keyword evidence="4" id="KW-1185">Reference proteome</keyword>
<feature type="chain" id="PRO_5020942962" evidence="2">
    <location>
        <begin position="28"/>
        <end position="483"/>
    </location>
</feature>
<dbReference type="EMBL" id="SHKW01000001">
    <property type="protein sequence ID" value="RZU39355.1"/>
    <property type="molecule type" value="Genomic_DNA"/>
</dbReference>
<reference evidence="3 4" key="1">
    <citation type="submission" date="2019-02" db="EMBL/GenBank/DDBJ databases">
        <title>Genomic Encyclopedia of Archaeal and Bacterial Type Strains, Phase II (KMG-II): from individual species to whole genera.</title>
        <authorList>
            <person name="Goeker M."/>
        </authorList>
    </citation>
    <scope>NUCLEOTIDE SEQUENCE [LARGE SCALE GENOMIC DNA]</scope>
    <source>
        <strain evidence="3 4">DSM 18101</strain>
    </source>
</reference>
<comment type="caution">
    <text evidence="3">The sequence shown here is derived from an EMBL/GenBank/DDBJ whole genome shotgun (WGS) entry which is preliminary data.</text>
</comment>
<dbReference type="InterPro" id="IPR010131">
    <property type="entry name" value="MdtP/NodT-like"/>
</dbReference>